<dbReference type="Gramene" id="TraesCS7A03G0953600.1">
    <property type="protein sequence ID" value="TraesCS7A03G0953600.1.CDS1"/>
    <property type="gene ID" value="TraesCS7A03G0953600"/>
</dbReference>
<keyword evidence="2" id="KW-1185">Reference proteome</keyword>
<reference evidence="1" key="1">
    <citation type="submission" date="2018-08" db="EMBL/GenBank/DDBJ databases">
        <authorList>
            <person name="Rossello M."/>
        </authorList>
    </citation>
    <scope>NUCLEOTIDE SEQUENCE [LARGE SCALE GENOMIC DNA]</scope>
    <source>
        <strain evidence="1">cv. Chinese Spring</strain>
    </source>
</reference>
<organism evidence="1">
    <name type="scientific">Triticum aestivum</name>
    <name type="common">Wheat</name>
    <dbReference type="NCBI Taxonomy" id="4565"/>
    <lineage>
        <taxon>Eukaryota</taxon>
        <taxon>Viridiplantae</taxon>
        <taxon>Streptophyta</taxon>
        <taxon>Embryophyta</taxon>
        <taxon>Tracheophyta</taxon>
        <taxon>Spermatophyta</taxon>
        <taxon>Magnoliopsida</taxon>
        <taxon>Liliopsida</taxon>
        <taxon>Poales</taxon>
        <taxon>Poaceae</taxon>
        <taxon>BOP clade</taxon>
        <taxon>Pooideae</taxon>
        <taxon>Triticodae</taxon>
        <taxon>Triticeae</taxon>
        <taxon>Triticinae</taxon>
        <taxon>Triticum</taxon>
    </lineage>
</organism>
<dbReference type="Pfam" id="PF03242">
    <property type="entry name" value="LEA_3a"/>
    <property type="match status" value="1"/>
</dbReference>
<dbReference type="OrthoDB" id="780319at2759"/>
<dbReference type="AlphaFoldDB" id="A0A3B6RNA8"/>
<dbReference type="Gramene" id="TraesROB_scaffold_017069_01G000200.1">
    <property type="protein sequence ID" value="TraesROB_scaffold_017069_01G000200.1"/>
    <property type="gene ID" value="TraesROB_scaffold_017069_01G000200"/>
</dbReference>
<dbReference type="Gramene" id="TraesCLE_scaffold_012486_01G000200.1">
    <property type="protein sequence ID" value="TraesCLE_scaffold_012486_01G000200.1"/>
    <property type="gene ID" value="TraesCLE_scaffold_012486_01G000200"/>
</dbReference>
<dbReference type="PANTHER" id="PTHR33509">
    <property type="entry name" value="LATE EMBRYOGENIS ABUNDANT PROTEIN 2-RELATED"/>
    <property type="match status" value="1"/>
</dbReference>
<name>A0A3B6RNA8_WHEAT</name>
<evidence type="ECO:0000313" key="2">
    <source>
        <dbReference type="Proteomes" id="UP000019116"/>
    </source>
</evidence>
<evidence type="ECO:0000313" key="1">
    <source>
        <dbReference type="EnsemblPlants" id="TraesCS7A02G393900.1.cds1"/>
    </source>
</evidence>
<protein>
    <submittedName>
        <fullName evidence="1">Uncharacterized protein</fullName>
    </submittedName>
</protein>
<dbReference type="InterPro" id="IPR004926">
    <property type="entry name" value="LEA_3a"/>
</dbReference>
<dbReference type="Gramene" id="TraesNOR7A03G04013800.1">
    <property type="protein sequence ID" value="TraesNOR7A03G04013800.1.CDS1"/>
    <property type="gene ID" value="TraesNOR7A03G04013800"/>
</dbReference>
<proteinExistence type="predicted"/>
<reference evidence="1" key="2">
    <citation type="submission" date="2018-10" db="UniProtKB">
        <authorList>
            <consortium name="EnsemblPlants"/>
        </authorList>
    </citation>
    <scope>IDENTIFICATION</scope>
</reference>
<dbReference type="OMA" id="MPETHMG"/>
<dbReference type="EnsemblPlants" id="TraesCS7A02G393900.1">
    <property type="protein sequence ID" value="TraesCS7A02G393900.1.cds1"/>
    <property type="gene ID" value="TraesCS7A02G393900"/>
</dbReference>
<accession>A0A3B6RNA8</accession>
<dbReference type="Proteomes" id="UP000019116">
    <property type="component" value="Chromosome 7A"/>
</dbReference>
<dbReference type="Gramene" id="TraesCS7A02G393900.1">
    <property type="protein sequence ID" value="TraesCS7A02G393900.1.cds1"/>
    <property type="gene ID" value="TraesCS7A02G393900"/>
</dbReference>
<dbReference type="PANTHER" id="PTHR33509:SF18">
    <property type="entry name" value="OS08G0451300 PROTEIN"/>
    <property type="match status" value="1"/>
</dbReference>
<sequence>MAARVFLSSSRIAGQLAAANKRGVRSYAAAAAAVTRQEPSAAGAASRLAAATEEATPKKEFFWMRDPKTGCWMPENHVDVADPADLRARLLVSKK</sequence>